<protein>
    <submittedName>
        <fullName evidence="2">F-box domain-containing protein</fullName>
    </submittedName>
</protein>
<dbReference type="Proteomes" id="UP000887578">
    <property type="component" value="Unplaced"/>
</dbReference>
<proteinExistence type="predicted"/>
<sequence>MTLPKEFYNQCCPSYQKAVNKVERSIADISLSNDSQETKSHKIRAAVFNFSKYYLTPLEYWYLCLRLIDEKSFENHENWKKSVCEIIEHAYFQHFFYGHIYDSFGYSEAYGDKIVQLLEFQNKYKYRLMNITEQDLNYPHDHLKKCFCKFEKRTFRLPPLKLVKRYEKMKELYSKIKDIEGNVDEWFKLLLEVGDNVFIKENVEYRLGRNFFNVKLWKLYIDFLKESKEYPRLLEVYSKYCRFFLDDNEMLIKYKEEMIEHGYCDAPLDEIFECGFVKDEENGSTVETKEILPLEKSICSSFYEKSRIQDFSLPKPLIAYILDNSDHRILRKLFSSCKYFYFKKQTPICYSFRTGSEIIFNAESLTLKPTSNQEFFFKDTFITGGIYLKYPLQPEVNFISNLIPRLYRCEAKYIKLYKQNMSFEELKFLIKHHGIIQLHLPNCQIMDEKKNDFVSLEQIMAYLPNVESVNSEFPGVFIENLKEIMDDYAKSSENTYIDVEVF</sequence>
<name>A0A914P3H7_9BILA</name>
<reference evidence="2" key="1">
    <citation type="submission" date="2022-11" db="UniProtKB">
        <authorList>
            <consortium name="WormBaseParasite"/>
        </authorList>
    </citation>
    <scope>IDENTIFICATION</scope>
</reference>
<evidence type="ECO:0000313" key="1">
    <source>
        <dbReference type="Proteomes" id="UP000887578"/>
    </source>
</evidence>
<organism evidence="1 2">
    <name type="scientific">Panagrolaimus davidi</name>
    <dbReference type="NCBI Taxonomy" id="227884"/>
    <lineage>
        <taxon>Eukaryota</taxon>
        <taxon>Metazoa</taxon>
        <taxon>Ecdysozoa</taxon>
        <taxon>Nematoda</taxon>
        <taxon>Chromadorea</taxon>
        <taxon>Rhabditida</taxon>
        <taxon>Tylenchina</taxon>
        <taxon>Panagrolaimomorpha</taxon>
        <taxon>Panagrolaimoidea</taxon>
        <taxon>Panagrolaimidae</taxon>
        <taxon>Panagrolaimus</taxon>
    </lineage>
</organism>
<dbReference type="AlphaFoldDB" id="A0A914P3H7"/>
<keyword evidence="1" id="KW-1185">Reference proteome</keyword>
<evidence type="ECO:0000313" key="2">
    <source>
        <dbReference type="WBParaSite" id="PDA_v2.g12406.t1"/>
    </source>
</evidence>
<accession>A0A914P3H7</accession>
<dbReference type="WBParaSite" id="PDA_v2.g12406.t1">
    <property type="protein sequence ID" value="PDA_v2.g12406.t1"/>
    <property type="gene ID" value="PDA_v2.g12406"/>
</dbReference>